<reference evidence="3 4" key="1">
    <citation type="submission" date="2020-05" db="EMBL/GenBank/DDBJ databases">
        <title>Flexivirga sp. ID2601S isolated from air conditioner.</title>
        <authorList>
            <person name="Kim D.H."/>
        </authorList>
    </citation>
    <scope>NUCLEOTIDE SEQUENCE [LARGE SCALE GENOMIC DNA]</scope>
    <source>
        <strain evidence="3 4">ID2601S</strain>
    </source>
</reference>
<dbReference type="Proteomes" id="UP000557772">
    <property type="component" value="Unassembled WGS sequence"/>
</dbReference>
<dbReference type="PANTHER" id="PTHR43477">
    <property type="entry name" value="DIHYDROANTICAPSIN 7-DEHYDROGENASE"/>
    <property type="match status" value="1"/>
</dbReference>
<dbReference type="PRINTS" id="PR00081">
    <property type="entry name" value="GDHRDH"/>
</dbReference>
<evidence type="ECO:0000256" key="2">
    <source>
        <dbReference type="ARBA" id="ARBA00023002"/>
    </source>
</evidence>
<keyword evidence="2" id="KW-0560">Oxidoreductase</keyword>
<dbReference type="CDD" id="cd05233">
    <property type="entry name" value="SDR_c"/>
    <property type="match status" value="1"/>
</dbReference>
<organism evidence="3 4">
    <name type="scientific">Flexivirga aerilata</name>
    <dbReference type="NCBI Taxonomy" id="1656889"/>
    <lineage>
        <taxon>Bacteria</taxon>
        <taxon>Bacillati</taxon>
        <taxon>Actinomycetota</taxon>
        <taxon>Actinomycetes</taxon>
        <taxon>Micrococcales</taxon>
        <taxon>Dermacoccaceae</taxon>
        <taxon>Flexivirga</taxon>
    </lineage>
</organism>
<protein>
    <submittedName>
        <fullName evidence="3">SDR family NAD(P)-dependent oxidoreductase</fullName>
    </submittedName>
</protein>
<dbReference type="GO" id="GO:0016491">
    <property type="term" value="F:oxidoreductase activity"/>
    <property type="evidence" value="ECO:0007669"/>
    <property type="project" value="UniProtKB-KW"/>
</dbReference>
<dbReference type="InterPro" id="IPR051122">
    <property type="entry name" value="SDR_DHRS6-like"/>
</dbReference>
<dbReference type="Pfam" id="PF00106">
    <property type="entry name" value="adh_short"/>
    <property type="match status" value="1"/>
</dbReference>
<dbReference type="Gene3D" id="3.40.50.720">
    <property type="entry name" value="NAD(P)-binding Rossmann-like Domain"/>
    <property type="match status" value="1"/>
</dbReference>
<dbReference type="PANTHER" id="PTHR43477:SF1">
    <property type="entry name" value="DIHYDROANTICAPSIN 7-DEHYDROGENASE"/>
    <property type="match status" value="1"/>
</dbReference>
<proteinExistence type="inferred from homology"/>
<comment type="similarity">
    <text evidence="1">Belongs to the short-chain dehydrogenases/reductases (SDR) family.</text>
</comment>
<dbReference type="InterPro" id="IPR036291">
    <property type="entry name" value="NAD(P)-bd_dom_sf"/>
</dbReference>
<dbReference type="SUPFAM" id="SSF51735">
    <property type="entry name" value="NAD(P)-binding Rossmann-fold domains"/>
    <property type="match status" value="1"/>
</dbReference>
<dbReference type="AlphaFoldDB" id="A0A849AA55"/>
<evidence type="ECO:0000313" key="3">
    <source>
        <dbReference type="EMBL" id="NNG37804.1"/>
    </source>
</evidence>
<gene>
    <name evidence="3" type="ORF">HJ588_00750</name>
</gene>
<comment type="caution">
    <text evidence="3">The sequence shown here is derived from an EMBL/GenBank/DDBJ whole genome shotgun (WGS) entry which is preliminary data.</text>
</comment>
<dbReference type="InterPro" id="IPR002347">
    <property type="entry name" value="SDR_fam"/>
</dbReference>
<accession>A0A849AA55</accession>
<evidence type="ECO:0000313" key="4">
    <source>
        <dbReference type="Proteomes" id="UP000557772"/>
    </source>
</evidence>
<name>A0A849AA55_9MICO</name>
<keyword evidence="4" id="KW-1185">Reference proteome</keyword>
<sequence>MSTRMSTLQGSVVVVTGAAGDLGRPTVEALAAAGATVIAAGRDRKRLDEVVAIAPDRVIASVVDLLDEPATVEWGAELVRQHGRVDGLLHLVGGWRGGRGIVEGDLADWEFLQANLIRTLQHATRALHEPIGKSPRGRMAIVSTTGLDKPSATNAAYLTAKAGAEMWLRSVAASYKDTDAAAAIVRILALVTPAMQAEKPDGYKKFTPVAELATWMVQLFDRPADEVNGSIETMKP</sequence>
<evidence type="ECO:0000256" key="1">
    <source>
        <dbReference type="ARBA" id="ARBA00006484"/>
    </source>
</evidence>
<dbReference type="EMBL" id="JABENB010000001">
    <property type="protein sequence ID" value="NNG37804.1"/>
    <property type="molecule type" value="Genomic_DNA"/>
</dbReference>